<feature type="domain" description="HTH araC/xylS-type" evidence="4">
    <location>
        <begin position="142"/>
        <end position="239"/>
    </location>
</feature>
<dbReference type="InterPro" id="IPR018060">
    <property type="entry name" value="HTH_AraC"/>
</dbReference>
<proteinExistence type="predicted"/>
<dbReference type="SMART" id="SM00342">
    <property type="entry name" value="HTH_ARAC"/>
    <property type="match status" value="1"/>
</dbReference>
<dbReference type="Gene3D" id="1.10.10.60">
    <property type="entry name" value="Homeodomain-like"/>
    <property type="match status" value="1"/>
</dbReference>
<keyword evidence="2" id="KW-0238">DNA-binding</keyword>
<evidence type="ECO:0000256" key="3">
    <source>
        <dbReference type="ARBA" id="ARBA00023163"/>
    </source>
</evidence>
<dbReference type="EMBL" id="JAMZDX010000004">
    <property type="protein sequence ID" value="MCP2311109.1"/>
    <property type="molecule type" value="Genomic_DNA"/>
</dbReference>
<dbReference type="PANTHER" id="PTHR46796">
    <property type="entry name" value="HTH-TYPE TRANSCRIPTIONAL ACTIVATOR RHAS-RELATED"/>
    <property type="match status" value="1"/>
</dbReference>
<dbReference type="Pfam" id="PF12833">
    <property type="entry name" value="HTH_18"/>
    <property type="match status" value="1"/>
</dbReference>
<name>A0ABT1J109_9ACTN</name>
<evidence type="ECO:0000256" key="2">
    <source>
        <dbReference type="ARBA" id="ARBA00023125"/>
    </source>
</evidence>
<evidence type="ECO:0000313" key="6">
    <source>
        <dbReference type="Proteomes" id="UP001206483"/>
    </source>
</evidence>
<protein>
    <submittedName>
        <fullName evidence="5">AraC-like DNA-binding protein</fullName>
    </submittedName>
</protein>
<keyword evidence="1" id="KW-0805">Transcription regulation</keyword>
<keyword evidence="6" id="KW-1185">Reference proteome</keyword>
<evidence type="ECO:0000313" key="5">
    <source>
        <dbReference type="EMBL" id="MCP2311109.1"/>
    </source>
</evidence>
<dbReference type="PROSITE" id="PS01124">
    <property type="entry name" value="HTH_ARAC_FAMILY_2"/>
    <property type="match status" value="1"/>
</dbReference>
<organism evidence="5 6">
    <name type="scientific">Kitasatospora paracochleata</name>
    <dbReference type="NCBI Taxonomy" id="58354"/>
    <lineage>
        <taxon>Bacteria</taxon>
        <taxon>Bacillati</taxon>
        <taxon>Actinomycetota</taxon>
        <taxon>Actinomycetes</taxon>
        <taxon>Kitasatosporales</taxon>
        <taxon>Streptomycetaceae</taxon>
        <taxon>Kitasatospora</taxon>
    </lineage>
</organism>
<evidence type="ECO:0000259" key="4">
    <source>
        <dbReference type="PROSITE" id="PS01124"/>
    </source>
</evidence>
<gene>
    <name evidence="5" type="ORF">FHR36_004272</name>
</gene>
<dbReference type="Proteomes" id="UP001206483">
    <property type="component" value="Unassembled WGS sequence"/>
</dbReference>
<keyword evidence="3" id="KW-0804">Transcription</keyword>
<dbReference type="InterPro" id="IPR050204">
    <property type="entry name" value="AraC_XylS_family_regulators"/>
</dbReference>
<evidence type="ECO:0000256" key="1">
    <source>
        <dbReference type="ARBA" id="ARBA00023015"/>
    </source>
</evidence>
<comment type="caution">
    <text evidence="5">The sequence shown here is derived from an EMBL/GenBank/DDBJ whole genome shotgun (WGS) entry which is preliminary data.</text>
</comment>
<dbReference type="SUPFAM" id="SSF46689">
    <property type="entry name" value="Homeodomain-like"/>
    <property type="match status" value="2"/>
</dbReference>
<accession>A0ABT1J109</accession>
<sequence>MAQLGVGVHGTAVDREVFRLPGLWQLHLYRYRARVIIDGTVHEVRPNWVTLTPPGSVVEFHYRGRSEHVYAHFETEEVGEPRRVPVAQDLSVDAPHLADALSRAVAAHPRTPRRASAELWTVLWSIAESAAARSDGPHPAVATALAYIEANLAGPLTVPGIAREAGVSHNHLTRLFRAELDTTVVGHLRRRRLEVARHLLRNSTLSIHAVATQVGIPDLQAFNKACRREFGASPRALRP</sequence>
<dbReference type="InterPro" id="IPR009057">
    <property type="entry name" value="Homeodomain-like_sf"/>
</dbReference>
<reference evidence="5 6" key="1">
    <citation type="submission" date="2022-06" db="EMBL/GenBank/DDBJ databases">
        <title>Sequencing the genomes of 1000 actinobacteria strains.</title>
        <authorList>
            <person name="Klenk H.-P."/>
        </authorList>
    </citation>
    <scope>NUCLEOTIDE SEQUENCE [LARGE SCALE GENOMIC DNA]</scope>
    <source>
        <strain evidence="5 6">DSM 41656</strain>
    </source>
</reference>